<dbReference type="Proteomes" id="UP000590811">
    <property type="component" value="Unassembled WGS sequence"/>
</dbReference>
<comment type="caution">
    <text evidence="1">The sequence shown here is derived from an EMBL/GenBank/DDBJ whole genome shotgun (WGS) entry which is preliminary data.</text>
</comment>
<name>A0A839Q0P3_9MICO</name>
<sequence length="59" mass="6537">MRLYYLGTPSFWVSPLLLRRTVFGADVVSTTLENEAIATVENEATQTDWMGDLSGRLGS</sequence>
<proteinExistence type="predicted"/>
<gene>
    <name evidence="1" type="ORF">FHW14_003731</name>
</gene>
<evidence type="ECO:0000313" key="1">
    <source>
        <dbReference type="EMBL" id="MBB2988534.1"/>
    </source>
</evidence>
<reference evidence="1 2" key="1">
    <citation type="submission" date="2020-08" db="EMBL/GenBank/DDBJ databases">
        <title>Genomic Encyclopedia of Type Strains, Phase IV (KMG-V): Genome sequencing to study the core and pangenomes of soil and plant-associated prokaryotes.</title>
        <authorList>
            <person name="Whitman W."/>
        </authorList>
    </citation>
    <scope>NUCLEOTIDE SEQUENCE [LARGE SCALE GENOMIC DNA]</scope>
    <source>
        <strain evidence="1 2">B3ACCR2</strain>
    </source>
</reference>
<accession>A0A839Q0P3</accession>
<feature type="non-terminal residue" evidence="1">
    <location>
        <position position="59"/>
    </location>
</feature>
<dbReference type="AlphaFoldDB" id="A0A839Q0P3"/>
<protein>
    <submittedName>
        <fullName evidence="1">Uncharacterized protein</fullName>
    </submittedName>
</protein>
<dbReference type="EMBL" id="JACHVT010000019">
    <property type="protein sequence ID" value="MBB2988534.1"/>
    <property type="molecule type" value="Genomic_DNA"/>
</dbReference>
<organism evidence="1 2">
    <name type="scientific">Terracoccus luteus</name>
    <dbReference type="NCBI Taxonomy" id="53356"/>
    <lineage>
        <taxon>Bacteria</taxon>
        <taxon>Bacillati</taxon>
        <taxon>Actinomycetota</taxon>
        <taxon>Actinomycetes</taxon>
        <taxon>Micrococcales</taxon>
        <taxon>Intrasporangiaceae</taxon>
        <taxon>Terracoccus</taxon>
    </lineage>
</organism>
<evidence type="ECO:0000313" key="2">
    <source>
        <dbReference type="Proteomes" id="UP000590811"/>
    </source>
</evidence>